<dbReference type="InterPro" id="IPR006059">
    <property type="entry name" value="SBP"/>
</dbReference>
<dbReference type="PANTHER" id="PTHR43649:SF12">
    <property type="entry name" value="DIACETYLCHITOBIOSE BINDING PROTEIN DASA"/>
    <property type="match status" value="1"/>
</dbReference>
<dbReference type="SUPFAM" id="SSF53850">
    <property type="entry name" value="Periplasmic binding protein-like II"/>
    <property type="match status" value="1"/>
</dbReference>
<dbReference type="Proteomes" id="UP000240228">
    <property type="component" value="Unassembled WGS sequence"/>
</dbReference>
<feature type="signal peptide" evidence="1">
    <location>
        <begin position="1"/>
        <end position="27"/>
    </location>
</feature>
<dbReference type="AlphaFoldDB" id="A0A2T3G8G0"/>
<proteinExistence type="predicted"/>
<gene>
    <name evidence="2" type="ORF">CPA40_09165</name>
</gene>
<dbReference type="RefSeq" id="WP_107044627.1">
    <property type="nucleotide sequence ID" value="NZ_NWTX01000019.1"/>
</dbReference>
<dbReference type="Gene3D" id="3.40.190.10">
    <property type="entry name" value="Periplasmic binding protein-like II"/>
    <property type="match status" value="2"/>
</dbReference>
<protein>
    <submittedName>
        <fullName evidence="2">ABC transporter substrate-binding protein</fullName>
    </submittedName>
</protein>
<evidence type="ECO:0000313" key="2">
    <source>
        <dbReference type="EMBL" id="PST45777.1"/>
    </source>
</evidence>
<evidence type="ECO:0000313" key="3">
    <source>
        <dbReference type="Proteomes" id="UP000240228"/>
    </source>
</evidence>
<organism evidence="2 3">
    <name type="scientific">Bifidobacterium callitrichos</name>
    <dbReference type="NCBI Taxonomy" id="762209"/>
    <lineage>
        <taxon>Bacteria</taxon>
        <taxon>Bacillati</taxon>
        <taxon>Actinomycetota</taxon>
        <taxon>Actinomycetes</taxon>
        <taxon>Bifidobacteriales</taxon>
        <taxon>Bifidobacteriaceae</taxon>
        <taxon>Bifidobacterium</taxon>
    </lineage>
</organism>
<feature type="chain" id="PRO_5038515609" evidence="1">
    <location>
        <begin position="28"/>
        <end position="416"/>
    </location>
</feature>
<name>A0A2T3G8G0_9BIFI</name>
<dbReference type="InterPro" id="IPR050490">
    <property type="entry name" value="Bact_solute-bd_prot1"/>
</dbReference>
<reference evidence="2 3" key="2">
    <citation type="submission" date="2018-03" db="EMBL/GenBank/DDBJ databases">
        <title>The comparative genomics of Bifidobacterium callitrichos reflects dietary carbohydrate utilization within the common marmoset gut.</title>
        <authorList>
            <person name="Rani A."/>
        </authorList>
    </citation>
    <scope>NUCLEOTIDE SEQUENCE [LARGE SCALE GENOMIC DNA]</scope>
    <source>
        <strain evidence="2 3">UMA51805</strain>
    </source>
</reference>
<reference evidence="3" key="1">
    <citation type="submission" date="2017-09" db="EMBL/GenBank/DDBJ databases">
        <authorList>
            <person name="Sela D.A."/>
            <person name="Albert K."/>
        </authorList>
    </citation>
    <scope>NUCLEOTIDE SEQUENCE [LARGE SCALE GENOMIC DNA]</scope>
    <source>
        <strain evidence="3">UMA51805</strain>
    </source>
</reference>
<evidence type="ECO:0000256" key="1">
    <source>
        <dbReference type="SAM" id="SignalP"/>
    </source>
</evidence>
<dbReference type="EMBL" id="NWTX01000019">
    <property type="protein sequence ID" value="PST45777.1"/>
    <property type="molecule type" value="Genomic_DNA"/>
</dbReference>
<comment type="caution">
    <text evidence="2">The sequence shown here is derived from an EMBL/GenBank/DDBJ whole genome shotgun (WGS) entry which is preliminary data.</text>
</comment>
<accession>A0A2T3G8G0</accession>
<sequence length="416" mass="46158">MSKKTWATRALALTCSAAMLVPLAACGGGTNDAGKITLSYLSWDNEQTSKPYIDEFEKENPDIKIDFSYSPPTSEYLSTLQTRLVGNQAPDVFIITSENRDDLIDNGYAKDLTDEPFMKNISQANKDFLARDGKVYGMSIISWASGVSYNKDLLKQVGYDEPPANWDDFLTLCKKLKAAGIEPLLEPNADEPSRFIDAFQGSILTKKNIDPTTLINENPQKPGTDELDAVKAYARLYDEGGVTRDTVGIGGDDMRTQFTTGQVAMIVDGAWAFSTYEQSGMNWGFAPMPKLGDDYEQWVQGSASPGWAIYSKLDGDKLKAAEKFLTFMSSKWALDAHNKAGDAVTVTDYQGTVMDQYKQVFEQNIQTGKYYLHTNYYSKPDVLKSELKAQNQQLVQGQITPAQYAKNLDEKMSSAQ</sequence>
<keyword evidence="3" id="KW-1185">Reference proteome</keyword>
<keyword evidence="1" id="KW-0732">Signal</keyword>
<dbReference type="PANTHER" id="PTHR43649">
    <property type="entry name" value="ARABINOSE-BINDING PROTEIN-RELATED"/>
    <property type="match status" value="1"/>
</dbReference>
<dbReference type="Pfam" id="PF01547">
    <property type="entry name" value="SBP_bac_1"/>
    <property type="match status" value="1"/>
</dbReference>